<comment type="caution">
    <text evidence="2">The sequence shown here is derived from an EMBL/GenBank/DDBJ whole genome shotgun (WGS) entry which is preliminary data.</text>
</comment>
<dbReference type="Proteomes" id="UP001151699">
    <property type="component" value="Chromosome A"/>
</dbReference>
<proteinExistence type="predicted"/>
<reference evidence="2" key="1">
    <citation type="submission" date="2022-07" db="EMBL/GenBank/DDBJ databases">
        <authorList>
            <person name="Trinca V."/>
            <person name="Uliana J.V.C."/>
            <person name="Torres T.T."/>
            <person name="Ward R.J."/>
            <person name="Monesi N."/>
        </authorList>
    </citation>
    <scope>NUCLEOTIDE SEQUENCE</scope>
    <source>
        <strain evidence="2">HSMRA1968</strain>
        <tissue evidence="2">Whole embryos</tissue>
    </source>
</reference>
<gene>
    <name evidence="2" type="ORF">Bhyg_00617</name>
</gene>
<keyword evidence="3" id="KW-1185">Reference proteome</keyword>
<dbReference type="AlphaFoldDB" id="A0A9Q0N9C5"/>
<feature type="region of interest" description="Disordered" evidence="1">
    <location>
        <begin position="1"/>
        <end position="46"/>
    </location>
</feature>
<dbReference type="OrthoDB" id="10452145at2759"/>
<accession>A0A9Q0N9C5</accession>
<dbReference type="EMBL" id="WJQU01000001">
    <property type="protein sequence ID" value="KAJ6645411.1"/>
    <property type="molecule type" value="Genomic_DNA"/>
</dbReference>
<evidence type="ECO:0000313" key="3">
    <source>
        <dbReference type="Proteomes" id="UP001151699"/>
    </source>
</evidence>
<feature type="region of interest" description="Disordered" evidence="1">
    <location>
        <begin position="82"/>
        <end position="112"/>
    </location>
</feature>
<feature type="compositionally biased region" description="Polar residues" evidence="1">
    <location>
        <begin position="8"/>
        <end position="19"/>
    </location>
</feature>
<name>A0A9Q0N9C5_9DIPT</name>
<feature type="non-terminal residue" evidence="2">
    <location>
        <position position="112"/>
    </location>
</feature>
<evidence type="ECO:0000256" key="1">
    <source>
        <dbReference type="SAM" id="MobiDB-lite"/>
    </source>
</evidence>
<organism evidence="2 3">
    <name type="scientific">Pseudolycoriella hygida</name>
    <dbReference type="NCBI Taxonomy" id="35572"/>
    <lineage>
        <taxon>Eukaryota</taxon>
        <taxon>Metazoa</taxon>
        <taxon>Ecdysozoa</taxon>
        <taxon>Arthropoda</taxon>
        <taxon>Hexapoda</taxon>
        <taxon>Insecta</taxon>
        <taxon>Pterygota</taxon>
        <taxon>Neoptera</taxon>
        <taxon>Endopterygota</taxon>
        <taxon>Diptera</taxon>
        <taxon>Nematocera</taxon>
        <taxon>Sciaroidea</taxon>
        <taxon>Sciaridae</taxon>
        <taxon>Pseudolycoriella</taxon>
    </lineage>
</organism>
<feature type="compositionally biased region" description="Basic and acidic residues" evidence="1">
    <location>
        <begin position="98"/>
        <end position="112"/>
    </location>
</feature>
<sequence>GEPYYDANFNQQKNENSFGKSGDFNDLPFRRRVPKPKPSTSKSLRKLQTSDQFRVLGYRIYNLCSRFADPFTWLEMIKDSKSKYDVKKRGGSPSEQSEDSHTEQDDESFYKP</sequence>
<evidence type="ECO:0000313" key="2">
    <source>
        <dbReference type="EMBL" id="KAJ6645411.1"/>
    </source>
</evidence>
<protein>
    <submittedName>
        <fullName evidence="2">Uncharacterized protein</fullName>
    </submittedName>
</protein>
<feature type="non-terminal residue" evidence="2">
    <location>
        <position position="1"/>
    </location>
</feature>